<evidence type="ECO:0000313" key="3">
    <source>
        <dbReference type="Proteomes" id="UP000182130"/>
    </source>
</evidence>
<evidence type="ECO:0000313" key="2">
    <source>
        <dbReference type="EMBL" id="SDJ60088.1"/>
    </source>
</evidence>
<dbReference type="OrthoDB" id="9766277at2"/>
<dbReference type="Proteomes" id="UP000182130">
    <property type="component" value="Unassembled WGS sequence"/>
</dbReference>
<feature type="region of interest" description="Disordered" evidence="1">
    <location>
        <begin position="1"/>
        <end position="20"/>
    </location>
</feature>
<dbReference type="EMBL" id="FNEI01000013">
    <property type="protein sequence ID" value="SDJ60088.1"/>
    <property type="molecule type" value="Genomic_DNA"/>
</dbReference>
<feature type="region of interest" description="Disordered" evidence="1">
    <location>
        <begin position="72"/>
        <end position="105"/>
    </location>
</feature>
<keyword evidence="3" id="KW-1185">Reference proteome</keyword>
<dbReference type="RefSeq" id="WP_074590264.1">
    <property type="nucleotide sequence ID" value="NZ_FNEI01000013.1"/>
</dbReference>
<dbReference type="STRING" id="1045773.SAMN05216555_11323"/>
<dbReference type="AlphaFoldDB" id="A0A1G8V1Z1"/>
<evidence type="ECO:0000256" key="1">
    <source>
        <dbReference type="SAM" id="MobiDB-lite"/>
    </source>
</evidence>
<proteinExistence type="predicted"/>
<gene>
    <name evidence="2" type="ORF">SAMN05216555_11323</name>
</gene>
<evidence type="ECO:0008006" key="4">
    <source>
        <dbReference type="Google" id="ProtNLM"/>
    </source>
</evidence>
<name>A0A1G8V1Z1_9MICC</name>
<organism evidence="2 3">
    <name type="scientific">Arthrobacter cupressi</name>
    <dbReference type="NCBI Taxonomy" id="1045773"/>
    <lineage>
        <taxon>Bacteria</taxon>
        <taxon>Bacillati</taxon>
        <taxon>Actinomycetota</taxon>
        <taxon>Actinomycetes</taxon>
        <taxon>Micrococcales</taxon>
        <taxon>Micrococcaceae</taxon>
        <taxon>Arthrobacter</taxon>
    </lineage>
</organism>
<sequence>MSPAKDLSRLHGRRRAEVSAPRTVLKKAAALRSTSQRLAVTAGVLALVLGAGAAGQATNQAFDASRAANSTPAEAGATASPSATASTPAAKPSAAAKPAAKPAPKAAVAPQAAKVAPAKPAAPAKPVAVNDPAGAQAYAASLLSSFGWGPGEMDSLRILWTKESDWTTTATNASSGAYGIVQSLPAEKMASEGADWQTNYKTQIRWGLKYIKERYGSPSAALSFHYANNWY</sequence>
<accession>A0A1G8V1Z1</accession>
<protein>
    <recommendedName>
        <fullName evidence="4">Transglycosylase SLT domain-containing protein</fullName>
    </recommendedName>
</protein>
<reference evidence="3" key="1">
    <citation type="submission" date="2016-10" db="EMBL/GenBank/DDBJ databases">
        <authorList>
            <person name="Varghese N."/>
            <person name="Submissions S."/>
        </authorList>
    </citation>
    <scope>NUCLEOTIDE SEQUENCE [LARGE SCALE GENOMIC DNA]</scope>
    <source>
        <strain evidence="3">CGMCC 1.10783</strain>
    </source>
</reference>